<gene>
    <name evidence="3" type="ORF">LS80_010195</name>
</gene>
<accession>A0A4U8T4H1</accession>
<name>A0A4U8T4H1_9HELI</name>
<dbReference type="CDD" id="cd12797">
    <property type="entry name" value="M23_peptidase"/>
    <property type="match status" value="1"/>
</dbReference>
<dbReference type="InterPro" id="IPR016047">
    <property type="entry name" value="M23ase_b-sheet_dom"/>
</dbReference>
<dbReference type="Proteomes" id="UP000029861">
    <property type="component" value="Unassembled WGS sequence"/>
</dbReference>
<sequence length="605" mass="69491">MTGQTILTIKVFLEDSFTPLNNVRIRLTPLDTKDSKKPKDETQESISQNGVLRFNLPSNANTFELTILDTRFLEKAKGDNIKTTNNYSNTPNPTITLNLIGKPSLCFNGYELQIHQNNKIIQSFKAYSGNALSEQEKVDLQNNKSYKKFVAHEYTDSAQNIIQYFCLDKDYQKQKDKGAIPEGIYYIDISQSKDDKQSGIREYNNAWYSFSRSKEGEKQWGKYNIPIYTDKDCTNTTESSTKRQGFYIHGGESYGDNGGIDLAKEINGFIASIQRFSNQALMSNAIESNNTIPITLLVEYTHILSNTDLQSIYLHREIQKADSNTHTTEKHRVVLTANYIKPDSMSAESFNAQKQQTYWAYKELSQTEEYNTDTILLSELQFFKRNNQKYRGEQIEINLIEHQWHNYDKQIIIFAFSPKDILKNENGEEVLKKPKWRIVTWHNPIVNPQITIYTQSQINNPQNATFMHIRFYRYNTSTQQREPRPHQGIDLFANIGTPVYACLDGKVIKKRFATGYGHGILIAITGLDLEIMKYKLRNSTYSPYYIKGNLRESDRESNFNENSEVFYLYYAHLSTASMLEDGEEVVAGQIIGYSGVSGVGSTYGP</sequence>
<dbReference type="GO" id="GO:0004222">
    <property type="term" value="F:metalloendopeptidase activity"/>
    <property type="evidence" value="ECO:0007669"/>
    <property type="project" value="TreeGrafter"/>
</dbReference>
<evidence type="ECO:0000313" key="4">
    <source>
        <dbReference type="Proteomes" id="UP000029861"/>
    </source>
</evidence>
<keyword evidence="1" id="KW-0732">Signal</keyword>
<dbReference type="RefSeq" id="WP_138120899.1">
    <property type="nucleotide sequence ID" value="NZ_JRPK02000063.1"/>
</dbReference>
<proteinExistence type="predicted"/>
<dbReference type="PANTHER" id="PTHR21666:SF289">
    <property type="entry name" value="L-ALA--D-GLU ENDOPEPTIDASE"/>
    <property type="match status" value="1"/>
</dbReference>
<dbReference type="SUPFAM" id="SSF51261">
    <property type="entry name" value="Duplicated hybrid motif"/>
    <property type="match status" value="2"/>
</dbReference>
<evidence type="ECO:0000259" key="2">
    <source>
        <dbReference type="Pfam" id="PF01551"/>
    </source>
</evidence>
<dbReference type="PANTHER" id="PTHR21666">
    <property type="entry name" value="PEPTIDASE-RELATED"/>
    <property type="match status" value="1"/>
</dbReference>
<protein>
    <submittedName>
        <fullName evidence="3">M23 family metallopeptidase</fullName>
    </submittedName>
</protein>
<dbReference type="InterPro" id="IPR011055">
    <property type="entry name" value="Dup_hybrid_motif"/>
</dbReference>
<evidence type="ECO:0000313" key="3">
    <source>
        <dbReference type="EMBL" id="TLD94278.1"/>
    </source>
</evidence>
<dbReference type="InterPro" id="IPR050570">
    <property type="entry name" value="Cell_wall_metabolism_enzyme"/>
</dbReference>
<dbReference type="Pfam" id="PF01551">
    <property type="entry name" value="Peptidase_M23"/>
    <property type="match status" value="1"/>
</dbReference>
<evidence type="ECO:0000256" key="1">
    <source>
        <dbReference type="ARBA" id="ARBA00022729"/>
    </source>
</evidence>
<dbReference type="AlphaFoldDB" id="A0A4U8T4H1"/>
<dbReference type="EMBL" id="JRPK02000063">
    <property type="protein sequence ID" value="TLD94278.1"/>
    <property type="molecule type" value="Genomic_DNA"/>
</dbReference>
<organism evidence="3 4">
    <name type="scientific">Helicobacter trogontum</name>
    <dbReference type="NCBI Taxonomy" id="50960"/>
    <lineage>
        <taxon>Bacteria</taxon>
        <taxon>Pseudomonadati</taxon>
        <taxon>Campylobacterota</taxon>
        <taxon>Epsilonproteobacteria</taxon>
        <taxon>Campylobacterales</taxon>
        <taxon>Helicobacteraceae</taxon>
        <taxon>Helicobacter</taxon>
    </lineage>
</organism>
<feature type="non-terminal residue" evidence="3">
    <location>
        <position position="605"/>
    </location>
</feature>
<reference evidence="3 4" key="1">
    <citation type="journal article" date="2014" name="Genome Announc.">
        <title>Draft genome sequences of eight enterohepatic helicobacter species isolated from both laboratory and wild rodents.</title>
        <authorList>
            <person name="Sheh A."/>
            <person name="Shen Z."/>
            <person name="Fox J.G."/>
        </authorList>
    </citation>
    <scope>NUCLEOTIDE SEQUENCE [LARGE SCALE GENOMIC DNA]</scope>
    <source>
        <strain evidence="3 4">ATCC 49310</strain>
    </source>
</reference>
<dbReference type="Gene3D" id="2.70.70.10">
    <property type="entry name" value="Glucose Permease (Domain IIA)"/>
    <property type="match status" value="1"/>
</dbReference>
<comment type="caution">
    <text evidence="3">The sequence shown here is derived from an EMBL/GenBank/DDBJ whole genome shotgun (WGS) entry which is preliminary data.</text>
</comment>
<feature type="domain" description="M23ase beta-sheet core" evidence="2">
    <location>
        <begin position="485"/>
        <end position="523"/>
    </location>
</feature>